<dbReference type="Pfam" id="PF10604">
    <property type="entry name" value="Polyketide_cyc2"/>
    <property type="match status" value="1"/>
</dbReference>
<sequence length="145" mass="15980">MSDRQQFTASATVTVDAKLHDIWALWVDVNNWKAWDDGLESSQLHGNFKAGNTFTLHPHGGEPIEAVIKTVTQGEEFSDEVTAPFGVIRTYHRMEQVGARAKITHEVVAEVEHDAVGFFGKEIWPGLQRGVAESLHSAADIVGND</sequence>
<dbReference type="Proteomes" id="UP000094960">
    <property type="component" value="Chromosome"/>
</dbReference>
<evidence type="ECO:0000313" key="1">
    <source>
        <dbReference type="EMBL" id="AOR32940.1"/>
    </source>
</evidence>
<protein>
    <submittedName>
        <fullName evidence="1">Polyketide cyclase</fullName>
    </submittedName>
</protein>
<dbReference type="InterPro" id="IPR023393">
    <property type="entry name" value="START-like_dom_sf"/>
</dbReference>
<evidence type="ECO:0000313" key="2">
    <source>
        <dbReference type="Proteomes" id="UP000094960"/>
    </source>
</evidence>
<reference evidence="2" key="1">
    <citation type="submission" date="2016-09" db="EMBL/GenBank/DDBJ databases">
        <title>Streptomyces puniciscabiei strain:TW1S1 Genome sequencing and assembly.</title>
        <authorList>
            <person name="Kim M.-K."/>
            <person name="Kim S.B."/>
        </authorList>
    </citation>
    <scope>NUCLEOTIDE SEQUENCE [LARGE SCALE GENOMIC DNA]</scope>
    <source>
        <strain evidence="2">TW1S1</strain>
    </source>
</reference>
<dbReference type="EMBL" id="CP017248">
    <property type="protein sequence ID" value="AOR32940.1"/>
    <property type="molecule type" value="Genomic_DNA"/>
</dbReference>
<gene>
    <name evidence="1" type="ORF">BFF78_19390</name>
</gene>
<dbReference type="SUPFAM" id="SSF55961">
    <property type="entry name" value="Bet v1-like"/>
    <property type="match status" value="1"/>
</dbReference>
<organism evidence="1 2">
    <name type="scientific">Streptomyces fodineus</name>
    <dbReference type="NCBI Taxonomy" id="1904616"/>
    <lineage>
        <taxon>Bacteria</taxon>
        <taxon>Bacillati</taxon>
        <taxon>Actinomycetota</taxon>
        <taxon>Actinomycetes</taxon>
        <taxon>Kitasatosporales</taxon>
        <taxon>Streptomycetaceae</taxon>
        <taxon>Streptomyces</taxon>
    </lineage>
</organism>
<dbReference type="Gene3D" id="3.30.530.20">
    <property type="match status" value="1"/>
</dbReference>
<dbReference type="AlphaFoldDB" id="A0A1D7YBU5"/>
<dbReference type="RefSeq" id="WP_069779525.1">
    <property type="nucleotide sequence ID" value="NZ_CP017248.1"/>
</dbReference>
<dbReference type="KEGG" id="spun:BFF78_19390"/>
<keyword evidence="2" id="KW-1185">Reference proteome</keyword>
<dbReference type="InterPro" id="IPR019587">
    <property type="entry name" value="Polyketide_cyclase/dehydratase"/>
</dbReference>
<name>A0A1D7YBU5_9ACTN</name>
<proteinExistence type="predicted"/>
<accession>A0A1D7YBU5</accession>